<feature type="transmembrane region" description="Helical" evidence="7">
    <location>
        <begin position="228"/>
        <end position="245"/>
    </location>
</feature>
<keyword evidence="2 7" id="KW-0812">Transmembrane</keyword>
<evidence type="ECO:0000313" key="12">
    <source>
        <dbReference type="Proteomes" id="UP001321520"/>
    </source>
</evidence>
<name>A0ABY9ECX7_9GAMM</name>
<sequence>MAAGAYLQLAGTPVMEATTQLPAKQERPEKLLHFSPGRQLPVILQTEAAECGLVCLAMIAGFHGYDTDLASLRRRFHISSHGTNLKTLMDMAGRLHLAGRALRLEMEHLEELQRPCVLHWDMSHFVVLKSVQRNKVTIHDPAVGERVLTREEFGQHFTGVALELTPTDEFQSVEDRQRLKLSHFWSRISGLKRSLIQVLLLSLLLQLFAVVTPFYMQTVVDDVILRGDANLLLVLAIGFGLLLIIQTGTNALREWVILHISSRLNMQMAANLFRHLIRLPMSYFSTRHMGDVVSRFGSLQKVRELLTTGLVAAVVDGIMALITLAAMFFYDLWLTLIVLLVVVLYAALRLLLYRPLRLLTEEQIVAQAKHDSHFMESVRAIQTVKLFQRENDRQGQWHNRLADAINKDIRIARWNIGYNTINRLLFGLENLLVIYFAASAVMGNILTVGMLYAFMSYKTRFVQSMDALVAQWIELKMLGLHLDRLSDIVFTKSEDIDGPNSLSMGDGLAHALQGKIEVRNLSFQFGEAEAPAFQNVNFTIESGETVAIVGPSGCGKTTLLKCLMGLLEPTEGEILIDGQPLRQLPNYRGQIAGVMQDDQLLAGTIGDNIACFEPQVDLQRIAHCAQLACIHEEIMHMPMQYNTLVGDMGTSLSGGQKQRIVLARALYRAPRILFMDEATSHLDVANESLVNQHIQQLAITRVLVAHRPETVKSAGRQVKIVGDKPSFTRACSH</sequence>
<evidence type="ECO:0000256" key="4">
    <source>
        <dbReference type="ARBA" id="ARBA00022840"/>
    </source>
</evidence>
<feature type="domain" description="ABC transmembrane type-1" evidence="9">
    <location>
        <begin position="196"/>
        <end position="477"/>
    </location>
</feature>
<dbReference type="Pfam" id="PF03412">
    <property type="entry name" value="Peptidase_C39"/>
    <property type="match status" value="1"/>
</dbReference>
<dbReference type="Pfam" id="PF00005">
    <property type="entry name" value="ABC_tran"/>
    <property type="match status" value="1"/>
</dbReference>
<dbReference type="Pfam" id="PF00664">
    <property type="entry name" value="ABC_membrane"/>
    <property type="match status" value="1"/>
</dbReference>
<dbReference type="EMBL" id="CP098023">
    <property type="protein sequence ID" value="WKD50305.1"/>
    <property type="molecule type" value="Genomic_DNA"/>
</dbReference>
<keyword evidence="6 7" id="KW-0472">Membrane</keyword>
<reference evidence="11 12" key="1">
    <citation type="submission" date="2022-05" db="EMBL/GenBank/DDBJ databases">
        <title>Microbulbifer sp. nov., isolated from sponge.</title>
        <authorList>
            <person name="Gao L."/>
        </authorList>
    </citation>
    <scope>NUCLEOTIDE SEQUENCE [LARGE SCALE GENOMIC DNA]</scope>
    <source>
        <strain evidence="11 12">MI-G</strain>
    </source>
</reference>
<dbReference type="SMART" id="SM00382">
    <property type="entry name" value="AAA"/>
    <property type="match status" value="1"/>
</dbReference>
<dbReference type="PROSITE" id="PS50893">
    <property type="entry name" value="ABC_TRANSPORTER_2"/>
    <property type="match status" value="1"/>
</dbReference>
<keyword evidence="12" id="KW-1185">Reference proteome</keyword>
<dbReference type="SUPFAM" id="SSF52540">
    <property type="entry name" value="P-loop containing nucleoside triphosphate hydrolases"/>
    <property type="match status" value="1"/>
</dbReference>
<dbReference type="CDD" id="cd18567">
    <property type="entry name" value="ABC_6TM_CvaB_RaxB_like"/>
    <property type="match status" value="1"/>
</dbReference>
<dbReference type="InterPro" id="IPR039421">
    <property type="entry name" value="Type_1_exporter"/>
</dbReference>
<keyword evidence="5 7" id="KW-1133">Transmembrane helix</keyword>
<evidence type="ECO:0000313" key="11">
    <source>
        <dbReference type="EMBL" id="WKD50305.1"/>
    </source>
</evidence>
<dbReference type="PANTHER" id="PTHR24221">
    <property type="entry name" value="ATP-BINDING CASSETTE SUB-FAMILY B"/>
    <property type="match status" value="1"/>
</dbReference>
<evidence type="ECO:0000256" key="7">
    <source>
        <dbReference type="SAM" id="Phobius"/>
    </source>
</evidence>
<accession>A0ABY9ECX7</accession>
<feature type="transmembrane region" description="Helical" evidence="7">
    <location>
        <begin position="332"/>
        <end position="352"/>
    </location>
</feature>
<dbReference type="CDD" id="cd02419">
    <property type="entry name" value="Peptidase_C39C"/>
    <property type="match status" value="1"/>
</dbReference>
<feature type="transmembrane region" description="Helical" evidence="7">
    <location>
        <begin position="432"/>
        <end position="455"/>
    </location>
</feature>
<protein>
    <submittedName>
        <fullName evidence="11">Peptidase domain-containing ABC transporter</fullName>
    </submittedName>
</protein>
<evidence type="ECO:0000256" key="3">
    <source>
        <dbReference type="ARBA" id="ARBA00022741"/>
    </source>
</evidence>
<evidence type="ECO:0000259" key="10">
    <source>
        <dbReference type="PROSITE" id="PS50990"/>
    </source>
</evidence>
<evidence type="ECO:0000256" key="6">
    <source>
        <dbReference type="ARBA" id="ARBA00023136"/>
    </source>
</evidence>
<dbReference type="Gene3D" id="1.20.1560.10">
    <property type="entry name" value="ABC transporter type 1, transmembrane domain"/>
    <property type="match status" value="1"/>
</dbReference>
<dbReference type="PROSITE" id="PS50929">
    <property type="entry name" value="ABC_TM1F"/>
    <property type="match status" value="1"/>
</dbReference>
<gene>
    <name evidence="11" type="ORF">M8T91_02415</name>
</gene>
<dbReference type="PROSITE" id="PS50990">
    <property type="entry name" value="PEPTIDASE_C39"/>
    <property type="match status" value="1"/>
</dbReference>
<dbReference type="Gene3D" id="3.90.70.10">
    <property type="entry name" value="Cysteine proteinases"/>
    <property type="match status" value="1"/>
</dbReference>
<dbReference type="InterPro" id="IPR036640">
    <property type="entry name" value="ABC1_TM_sf"/>
</dbReference>
<evidence type="ECO:0000256" key="1">
    <source>
        <dbReference type="ARBA" id="ARBA00004651"/>
    </source>
</evidence>
<dbReference type="Proteomes" id="UP001321520">
    <property type="component" value="Chromosome"/>
</dbReference>
<dbReference type="RefSeq" id="WP_301416467.1">
    <property type="nucleotide sequence ID" value="NZ_CP098023.1"/>
</dbReference>
<dbReference type="InterPro" id="IPR011527">
    <property type="entry name" value="ABC1_TM_dom"/>
</dbReference>
<evidence type="ECO:0000259" key="8">
    <source>
        <dbReference type="PROSITE" id="PS50893"/>
    </source>
</evidence>
<feature type="transmembrane region" description="Helical" evidence="7">
    <location>
        <begin position="305"/>
        <end position="326"/>
    </location>
</feature>
<evidence type="ECO:0000259" key="9">
    <source>
        <dbReference type="PROSITE" id="PS50929"/>
    </source>
</evidence>
<comment type="subcellular location">
    <subcellularLocation>
        <location evidence="1">Cell membrane</location>
        <topology evidence="1">Multi-pass membrane protein</topology>
    </subcellularLocation>
</comment>
<dbReference type="InterPro" id="IPR005074">
    <property type="entry name" value="Peptidase_C39"/>
</dbReference>
<dbReference type="SUPFAM" id="SSF90123">
    <property type="entry name" value="ABC transporter transmembrane region"/>
    <property type="match status" value="1"/>
</dbReference>
<feature type="domain" description="Peptidase C39" evidence="10">
    <location>
        <begin position="45"/>
        <end position="164"/>
    </location>
</feature>
<feature type="domain" description="ABC transporter" evidence="8">
    <location>
        <begin position="516"/>
        <end position="733"/>
    </location>
</feature>
<organism evidence="11 12">
    <name type="scientific">Microbulbifer spongiae</name>
    <dbReference type="NCBI Taxonomy" id="2944933"/>
    <lineage>
        <taxon>Bacteria</taxon>
        <taxon>Pseudomonadati</taxon>
        <taxon>Pseudomonadota</taxon>
        <taxon>Gammaproteobacteria</taxon>
        <taxon>Cellvibrionales</taxon>
        <taxon>Microbulbiferaceae</taxon>
        <taxon>Microbulbifer</taxon>
    </lineage>
</organism>
<dbReference type="InterPro" id="IPR027417">
    <property type="entry name" value="P-loop_NTPase"/>
</dbReference>
<dbReference type="PANTHER" id="PTHR24221:SF606">
    <property type="entry name" value="COLICIN V SECRETION-PROCESSING ATP-BINDING PROTEIN"/>
    <property type="match status" value="1"/>
</dbReference>
<dbReference type="InterPro" id="IPR003439">
    <property type="entry name" value="ABC_transporter-like_ATP-bd"/>
</dbReference>
<proteinExistence type="predicted"/>
<dbReference type="InterPro" id="IPR003593">
    <property type="entry name" value="AAA+_ATPase"/>
</dbReference>
<dbReference type="InterPro" id="IPR033838">
    <property type="entry name" value="CvaB_peptidase"/>
</dbReference>
<keyword evidence="3" id="KW-0547">Nucleotide-binding</keyword>
<keyword evidence="4" id="KW-0067">ATP-binding</keyword>
<dbReference type="PROSITE" id="PS00211">
    <property type="entry name" value="ABC_TRANSPORTER_1"/>
    <property type="match status" value="1"/>
</dbReference>
<evidence type="ECO:0000256" key="2">
    <source>
        <dbReference type="ARBA" id="ARBA00022692"/>
    </source>
</evidence>
<dbReference type="InterPro" id="IPR017871">
    <property type="entry name" value="ABC_transporter-like_CS"/>
</dbReference>
<dbReference type="Gene3D" id="3.40.50.300">
    <property type="entry name" value="P-loop containing nucleotide triphosphate hydrolases"/>
    <property type="match status" value="1"/>
</dbReference>
<evidence type="ECO:0000256" key="5">
    <source>
        <dbReference type="ARBA" id="ARBA00022989"/>
    </source>
</evidence>
<feature type="transmembrane region" description="Helical" evidence="7">
    <location>
        <begin position="195"/>
        <end position="216"/>
    </location>
</feature>